<evidence type="ECO:0000313" key="6">
    <source>
        <dbReference type="Proteomes" id="UP000645462"/>
    </source>
</evidence>
<dbReference type="NCBIfam" id="NF005682">
    <property type="entry name" value="PRK07480.1"/>
    <property type="match status" value="1"/>
</dbReference>
<dbReference type="PROSITE" id="PS00600">
    <property type="entry name" value="AA_TRANSFER_CLASS_3"/>
    <property type="match status" value="1"/>
</dbReference>
<proteinExistence type="inferred from homology"/>
<comment type="similarity">
    <text evidence="2 4">Belongs to the class-III pyridoxal-phosphate-dependent aminotransferase family.</text>
</comment>
<comment type="cofactor">
    <cofactor evidence="1">
        <name>pyridoxal 5'-phosphate</name>
        <dbReference type="ChEBI" id="CHEBI:597326"/>
    </cofactor>
</comment>
<dbReference type="RefSeq" id="WP_188480120.1">
    <property type="nucleotide sequence ID" value="NZ_BMFC01000001.1"/>
</dbReference>
<dbReference type="EMBL" id="BMFC01000001">
    <property type="protein sequence ID" value="GGB89294.1"/>
    <property type="molecule type" value="Genomic_DNA"/>
</dbReference>
<dbReference type="Gene3D" id="3.40.640.10">
    <property type="entry name" value="Type I PLP-dependent aspartate aminotransferase-like (Major domain)"/>
    <property type="match status" value="1"/>
</dbReference>
<keyword evidence="5" id="KW-0808">Transferase</keyword>
<comment type="caution">
    <text evidence="5">The sequence shown here is derived from an EMBL/GenBank/DDBJ whole genome shotgun (WGS) entry which is preliminary data.</text>
</comment>
<dbReference type="InterPro" id="IPR049704">
    <property type="entry name" value="Aminotrans_3_PPA_site"/>
</dbReference>
<reference evidence="6" key="1">
    <citation type="journal article" date="2019" name="Int. J. Syst. Evol. Microbiol.">
        <title>The Global Catalogue of Microorganisms (GCM) 10K type strain sequencing project: providing services to taxonomists for standard genome sequencing and annotation.</title>
        <authorList>
            <consortium name="The Broad Institute Genomics Platform"/>
            <consortium name="The Broad Institute Genome Sequencing Center for Infectious Disease"/>
            <person name="Wu L."/>
            <person name="Ma J."/>
        </authorList>
    </citation>
    <scope>NUCLEOTIDE SEQUENCE [LARGE SCALE GENOMIC DNA]</scope>
    <source>
        <strain evidence="6">CGMCC 1.12478</strain>
    </source>
</reference>
<keyword evidence="6" id="KW-1185">Reference proteome</keyword>
<dbReference type="PANTHER" id="PTHR43094:SF1">
    <property type="entry name" value="AMINOTRANSFERASE CLASS-III"/>
    <property type="match status" value="1"/>
</dbReference>
<dbReference type="Proteomes" id="UP000645462">
    <property type="component" value="Unassembled WGS sequence"/>
</dbReference>
<evidence type="ECO:0000256" key="2">
    <source>
        <dbReference type="ARBA" id="ARBA00008954"/>
    </source>
</evidence>
<dbReference type="PIRSF" id="PIRSF000521">
    <property type="entry name" value="Transaminase_4ab_Lys_Orn"/>
    <property type="match status" value="1"/>
</dbReference>
<dbReference type="Pfam" id="PF00202">
    <property type="entry name" value="Aminotran_3"/>
    <property type="match status" value="1"/>
</dbReference>
<dbReference type="InterPro" id="IPR015424">
    <property type="entry name" value="PyrdxlP-dep_Trfase"/>
</dbReference>
<evidence type="ECO:0000256" key="1">
    <source>
        <dbReference type="ARBA" id="ARBA00001933"/>
    </source>
</evidence>
<evidence type="ECO:0000256" key="4">
    <source>
        <dbReference type="RuleBase" id="RU003560"/>
    </source>
</evidence>
<name>A0ABQ1K6M6_9RHOB</name>
<dbReference type="Gene3D" id="3.90.1150.10">
    <property type="entry name" value="Aspartate Aminotransferase, domain 1"/>
    <property type="match status" value="1"/>
</dbReference>
<evidence type="ECO:0000256" key="3">
    <source>
        <dbReference type="ARBA" id="ARBA00022898"/>
    </source>
</evidence>
<gene>
    <name evidence="5" type="primary">spuC</name>
    <name evidence="5" type="ORF">GCM10011363_02370</name>
</gene>
<dbReference type="InterPro" id="IPR015422">
    <property type="entry name" value="PyrdxlP-dep_Trfase_small"/>
</dbReference>
<keyword evidence="3 4" id="KW-0663">Pyridoxal phosphate</keyword>
<organism evidence="5 6">
    <name type="scientific">Marivita lacus</name>
    <dbReference type="NCBI Taxonomy" id="1323742"/>
    <lineage>
        <taxon>Bacteria</taxon>
        <taxon>Pseudomonadati</taxon>
        <taxon>Pseudomonadota</taxon>
        <taxon>Alphaproteobacteria</taxon>
        <taxon>Rhodobacterales</taxon>
        <taxon>Roseobacteraceae</taxon>
        <taxon>Marivita</taxon>
    </lineage>
</organism>
<dbReference type="PANTHER" id="PTHR43094">
    <property type="entry name" value="AMINOTRANSFERASE"/>
    <property type="match status" value="1"/>
</dbReference>
<keyword evidence="5" id="KW-0032">Aminotransferase</keyword>
<dbReference type="GO" id="GO:0008483">
    <property type="term" value="F:transaminase activity"/>
    <property type="evidence" value="ECO:0007669"/>
    <property type="project" value="UniProtKB-KW"/>
</dbReference>
<dbReference type="InterPro" id="IPR015421">
    <property type="entry name" value="PyrdxlP-dep_Trfase_major"/>
</dbReference>
<dbReference type="InterPro" id="IPR005814">
    <property type="entry name" value="Aminotrans_3"/>
</dbReference>
<sequence length="467" mass="51087">MAVITNHMPTSELQALDAAHHMHPFTHGTGLAGKGVRVITRANGVWLTDSDGNRILDGMAGLWCVNIGYGRKELAQAAARQMEELPFYNTFFQTTHVPAIALSQKLAELAPEGFNHVFFAGSGSEANDTNLRMVRTYWAEKGQPERNIVISRWNAYHGSSVGSGSLGGMKGMHMQGGMPIPDIHHIDQPNWWAEGGDMTPEEFGLERARQLETAIQELGPERVGAFIAEPVQGAGGVIVPPETYWPEIQRIVDKYGILLIADEVICGFGRTGNWFGSQTMNIRPHIMTVAKGLSSGYQPIGGSIICDEVAEVINGVEFNHGYTYSGHPVACAVALENLRILDEEGIVTRVREETAPYLKEKFETLTEHPLVGEAKIVGMMGSIALTPDKASRAAFESEAGTVGFICRERCFANNLVMRHVGDRMIISPPLVISKDEIDILIARAWQSLDECHAKLKEDGLMKARVAS</sequence>
<evidence type="ECO:0000313" key="5">
    <source>
        <dbReference type="EMBL" id="GGB89294.1"/>
    </source>
</evidence>
<accession>A0ABQ1K6M6</accession>
<dbReference type="CDD" id="cd00610">
    <property type="entry name" value="OAT_like"/>
    <property type="match status" value="1"/>
</dbReference>
<protein>
    <submittedName>
        <fullName evidence="5">Aspartate aminotransferase family protein</fullName>
    </submittedName>
</protein>
<dbReference type="SUPFAM" id="SSF53383">
    <property type="entry name" value="PLP-dependent transferases"/>
    <property type="match status" value="1"/>
</dbReference>